<dbReference type="AlphaFoldDB" id="C7IYD0"/>
<evidence type="ECO:0000313" key="1">
    <source>
        <dbReference type="EMBL" id="BAH91699.1"/>
    </source>
</evidence>
<sequence length="88" mass="10186">MEGWQLVHGTEECSGRARAWRWRRNGEEPSCCCLWWGLYRFAGCLCMGGDVRVGREQCQNVDIATLPDREDKGRKGRWTEGVPLRDKI</sequence>
<name>C7IYD0_ORYSJ</name>
<dbReference type="HOGENOM" id="CLU_2982453_0_0_1"/>
<dbReference type="EMBL" id="AP008208">
    <property type="protein sequence ID" value="BAH91699.1"/>
    <property type="molecule type" value="Genomic_DNA"/>
</dbReference>
<dbReference type="Proteomes" id="UP000000763">
    <property type="component" value="Chromosome 2"/>
</dbReference>
<reference evidence="2" key="2">
    <citation type="journal article" date="2008" name="Nucleic Acids Res.">
        <title>The rice annotation project database (RAP-DB): 2008 update.</title>
        <authorList>
            <consortium name="The rice annotation project (RAP)"/>
        </authorList>
    </citation>
    <scope>GENOME REANNOTATION</scope>
    <source>
        <strain evidence="2">cv. Nipponbare</strain>
    </source>
</reference>
<protein>
    <submittedName>
        <fullName evidence="1">Os02g0498000 protein</fullName>
    </submittedName>
</protein>
<accession>C7IYD0</accession>
<evidence type="ECO:0000313" key="2">
    <source>
        <dbReference type="Proteomes" id="UP000000763"/>
    </source>
</evidence>
<organism evidence="1 2">
    <name type="scientific">Oryza sativa subsp. japonica</name>
    <name type="common">Rice</name>
    <dbReference type="NCBI Taxonomy" id="39947"/>
    <lineage>
        <taxon>Eukaryota</taxon>
        <taxon>Viridiplantae</taxon>
        <taxon>Streptophyta</taxon>
        <taxon>Embryophyta</taxon>
        <taxon>Tracheophyta</taxon>
        <taxon>Spermatophyta</taxon>
        <taxon>Magnoliopsida</taxon>
        <taxon>Liliopsida</taxon>
        <taxon>Poales</taxon>
        <taxon>Poaceae</taxon>
        <taxon>BOP clade</taxon>
        <taxon>Oryzoideae</taxon>
        <taxon>Oryzeae</taxon>
        <taxon>Oryzinae</taxon>
        <taxon>Oryza</taxon>
        <taxon>Oryza sativa</taxon>
    </lineage>
</organism>
<dbReference type="KEGG" id="dosa:Os02g0498000"/>
<proteinExistence type="predicted"/>
<reference evidence="1 2" key="1">
    <citation type="journal article" date="2005" name="Nature">
        <title>The map-based sequence of the rice genome.</title>
        <authorList>
            <consortium name="International rice genome sequencing project (IRGSP)"/>
            <person name="Matsumoto T."/>
            <person name="Wu J."/>
            <person name="Kanamori H."/>
            <person name="Katayose Y."/>
            <person name="Fujisawa M."/>
            <person name="Namiki N."/>
            <person name="Mizuno H."/>
            <person name="Yamamoto K."/>
            <person name="Antonio B.A."/>
            <person name="Baba T."/>
            <person name="Sakata K."/>
            <person name="Nagamura Y."/>
            <person name="Aoki H."/>
            <person name="Arikawa K."/>
            <person name="Arita K."/>
            <person name="Bito T."/>
            <person name="Chiden Y."/>
            <person name="Fujitsuka N."/>
            <person name="Fukunaka R."/>
            <person name="Hamada M."/>
            <person name="Harada C."/>
            <person name="Hayashi A."/>
            <person name="Hijishita S."/>
            <person name="Honda M."/>
            <person name="Hosokawa S."/>
            <person name="Ichikawa Y."/>
            <person name="Idonuma A."/>
            <person name="Iijima M."/>
            <person name="Ikeda M."/>
            <person name="Ikeno M."/>
            <person name="Ito K."/>
            <person name="Ito S."/>
            <person name="Ito T."/>
            <person name="Ito Y."/>
            <person name="Ito Y."/>
            <person name="Iwabuchi A."/>
            <person name="Kamiya K."/>
            <person name="Karasawa W."/>
            <person name="Kurita K."/>
            <person name="Katagiri S."/>
            <person name="Kikuta A."/>
            <person name="Kobayashi H."/>
            <person name="Kobayashi N."/>
            <person name="Machita K."/>
            <person name="Maehara T."/>
            <person name="Masukawa M."/>
            <person name="Mizubayashi T."/>
            <person name="Mukai Y."/>
            <person name="Nagasaki H."/>
            <person name="Nagata Y."/>
            <person name="Naito S."/>
            <person name="Nakashima M."/>
            <person name="Nakama Y."/>
            <person name="Nakamichi Y."/>
            <person name="Nakamura M."/>
            <person name="Meguro A."/>
            <person name="Negishi M."/>
            <person name="Ohta I."/>
            <person name="Ohta T."/>
            <person name="Okamoto M."/>
            <person name="Ono N."/>
            <person name="Saji S."/>
            <person name="Sakaguchi M."/>
            <person name="Sakai K."/>
            <person name="Shibata M."/>
            <person name="Shimokawa T."/>
            <person name="Song J."/>
            <person name="Takazaki Y."/>
            <person name="Terasawa K."/>
            <person name="Tsugane M."/>
            <person name="Tsuji K."/>
            <person name="Ueda S."/>
            <person name="Waki K."/>
            <person name="Yamagata H."/>
            <person name="Yamamoto M."/>
            <person name="Yamamoto S."/>
            <person name="Yamane H."/>
            <person name="Yoshiki S."/>
            <person name="Yoshihara R."/>
            <person name="Yukawa K."/>
            <person name="Zhong H."/>
            <person name="Yano M."/>
            <person name="Yuan Q."/>
            <person name="Ouyang S."/>
            <person name="Liu J."/>
            <person name="Jones K.M."/>
            <person name="Gansberger K."/>
            <person name="Moffat K."/>
            <person name="Hill J."/>
            <person name="Bera J."/>
            <person name="Fadrosh D."/>
            <person name="Jin S."/>
            <person name="Johri S."/>
            <person name="Kim M."/>
            <person name="Overton L."/>
            <person name="Reardon M."/>
            <person name="Tsitrin T."/>
            <person name="Vuong H."/>
            <person name="Weaver B."/>
            <person name="Ciecko A."/>
            <person name="Tallon L."/>
            <person name="Jackson J."/>
            <person name="Pai G."/>
            <person name="Aken S.V."/>
            <person name="Utterback T."/>
            <person name="Reidmuller S."/>
            <person name="Feldblyum T."/>
            <person name="Hsiao J."/>
            <person name="Zismann V."/>
            <person name="Iobst S."/>
            <person name="de Vazeille A.R."/>
            <person name="Buell C.R."/>
            <person name="Ying K."/>
            <person name="Li Y."/>
            <person name="Lu T."/>
            <person name="Huang Y."/>
            <person name="Zhao Q."/>
            <person name="Feng Q."/>
            <person name="Zhang L."/>
            <person name="Zhu J."/>
            <person name="Weng Q."/>
            <person name="Mu J."/>
            <person name="Lu Y."/>
            <person name="Fan D."/>
            <person name="Liu Y."/>
            <person name="Guan J."/>
            <person name="Zhang Y."/>
            <person name="Yu S."/>
            <person name="Liu X."/>
            <person name="Zhang Y."/>
            <person name="Hong G."/>
            <person name="Han B."/>
            <person name="Choisne N."/>
            <person name="Demange N."/>
            <person name="Orjeda G."/>
            <person name="Samain S."/>
            <person name="Cattolico L."/>
            <person name="Pelletier E."/>
            <person name="Couloux A."/>
            <person name="Segurens B."/>
            <person name="Wincker P."/>
            <person name="D'Hont A."/>
            <person name="Scarpelli C."/>
            <person name="Weissenbach J."/>
            <person name="Salanoubat M."/>
            <person name="Quetier F."/>
            <person name="Yu Y."/>
            <person name="Kim H.R."/>
            <person name="Rambo T."/>
            <person name="Currie J."/>
            <person name="Collura K."/>
            <person name="Luo M."/>
            <person name="Yang T."/>
            <person name="Ammiraju J.S.S."/>
            <person name="Engler F."/>
            <person name="Soderlund C."/>
            <person name="Wing R.A."/>
            <person name="Palmer L.E."/>
            <person name="de la Bastide M."/>
            <person name="Spiegel L."/>
            <person name="Nascimento L."/>
            <person name="Zutavern T."/>
            <person name="O'Shaughnessy A."/>
            <person name="Dike S."/>
            <person name="Dedhia N."/>
            <person name="Preston R."/>
            <person name="Balija V."/>
            <person name="McCombie W.R."/>
            <person name="Chow T."/>
            <person name="Chen H."/>
            <person name="Chung M."/>
            <person name="Chen C."/>
            <person name="Shaw J."/>
            <person name="Wu H."/>
            <person name="Hsiao K."/>
            <person name="Chao Y."/>
            <person name="Chu M."/>
            <person name="Cheng C."/>
            <person name="Hour A."/>
            <person name="Lee P."/>
            <person name="Lin S."/>
            <person name="Lin Y."/>
            <person name="Liou J."/>
            <person name="Liu S."/>
            <person name="Hsing Y."/>
            <person name="Raghuvanshi S."/>
            <person name="Mohanty A."/>
            <person name="Bharti A.K."/>
            <person name="Gaur A."/>
            <person name="Gupta V."/>
            <person name="Kumar D."/>
            <person name="Ravi V."/>
            <person name="Vij S."/>
            <person name="Kapur A."/>
            <person name="Khurana P."/>
            <person name="Khurana P."/>
            <person name="Khurana J.P."/>
            <person name="Tyagi A.K."/>
            <person name="Gaikwad K."/>
            <person name="Singh A."/>
            <person name="Dalal V."/>
            <person name="Srivastava S."/>
            <person name="Dixit A."/>
            <person name="Pal A.K."/>
            <person name="Ghazi I.A."/>
            <person name="Yadav M."/>
            <person name="Pandit A."/>
            <person name="Bhargava A."/>
            <person name="Sureshbabu K."/>
            <person name="Batra K."/>
            <person name="Sharma T.R."/>
            <person name="Mohapatra T."/>
            <person name="Singh N.K."/>
            <person name="Messing J."/>
            <person name="Nelson A.B."/>
            <person name="Fuks G."/>
            <person name="Kavchok S."/>
            <person name="Keizer G."/>
            <person name="Linton E."/>
            <person name="Llaca V."/>
            <person name="Song R."/>
            <person name="Tanyolac B."/>
            <person name="Young S."/>
            <person name="Ho-Il K."/>
            <person name="Hahn J.H."/>
            <person name="Sangsakoo G."/>
            <person name="Vanavichit A."/>
            <person name="de Mattos Luiz.A.T."/>
            <person name="Zimmer P.D."/>
            <person name="Malone G."/>
            <person name="Dellagostin O."/>
            <person name="de Oliveira A.C."/>
            <person name="Bevan M."/>
            <person name="Bancroft I."/>
            <person name="Minx P."/>
            <person name="Cordum H."/>
            <person name="Wilson R."/>
            <person name="Cheng Z."/>
            <person name="Jin W."/>
            <person name="Jiang J."/>
            <person name="Leong S.A."/>
            <person name="Iwama H."/>
            <person name="Gojobori T."/>
            <person name="Itoh T."/>
            <person name="Niimura Y."/>
            <person name="Fujii Y."/>
            <person name="Habara T."/>
            <person name="Sakai H."/>
            <person name="Sato Y."/>
            <person name="Wilson G."/>
            <person name="Kumar K."/>
            <person name="McCouch S."/>
            <person name="Juretic N."/>
            <person name="Hoen D."/>
            <person name="Wright S."/>
            <person name="Bruskiewich R."/>
            <person name="Bureau T."/>
            <person name="Miyao A."/>
            <person name="Hirochika H."/>
            <person name="Nishikawa T."/>
            <person name="Kadowaki K."/>
            <person name="Sugiura M."/>
            <person name="Burr B."/>
            <person name="Sasaki T."/>
        </authorList>
    </citation>
    <scope>NUCLEOTIDE SEQUENCE [LARGE SCALE GENOMIC DNA]</scope>
    <source>
        <strain evidence="2">cv. Nipponbare</strain>
    </source>
</reference>
<gene>
    <name evidence="1" type="ordered locus">Os02g0498000</name>
</gene>